<evidence type="ECO:0000256" key="1">
    <source>
        <dbReference type="SAM" id="Coils"/>
    </source>
</evidence>
<dbReference type="GO" id="GO:0003964">
    <property type="term" value="F:RNA-directed DNA polymerase activity"/>
    <property type="evidence" value="ECO:0007669"/>
    <property type="project" value="UniProtKB-KW"/>
</dbReference>
<proteinExistence type="predicted"/>
<sequence length="255" mass="29477">MYSKYTDWDSFRELIERRLKLQIALKTPEDIEVAATHFTNLIQVACWLTTPDKPPKTPRHNCVPLEIRSKIQEKRRLRRVWHCGRHNEDKKALNKAIVELKELINNAKNATLTLHLESLTATKSTNYSLWKATSNFNQPKRTRPPLRLADAKWARTAQQRVDAFANHLAEVFKPNDGTGYEDPNIEGVLNQVFQLDVPLKPTNPREVYRHLLKLDNKKAPGFDQITKEILTQLPKKGIVFLSTLFNGILRVGHYP</sequence>
<keyword evidence="2" id="KW-0695">RNA-directed DNA polymerase</keyword>
<dbReference type="PANTHER" id="PTHR47510">
    <property type="entry name" value="REVERSE TRANSCRIPTASE DOMAIN-CONTAINING PROTEIN"/>
    <property type="match status" value="1"/>
</dbReference>
<keyword evidence="1" id="KW-0175">Coiled coil</keyword>
<reference evidence="2 3" key="1">
    <citation type="journal article" date="2015" name="Genome Biol. Evol.">
        <title>The genome of winter moth (Operophtera brumata) provides a genomic perspective on sexual dimorphism and phenology.</title>
        <authorList>
            <person name="Derks M.F."/>
            <person name="Smit S."/>
            <person name="Salis L."/>
            <person name="Schijlen E."/>
            <person name="Bossers A."/>
            <person name="Mateman C."/>
            <person name="Pijl A.S."/>
            <person name="de Ridder D."/>
            <person name="Groenen M.A."/>
            <person name="Visser M.E."/>
            <person name="Megens H.J."/>
        </authorList>
    </citation>
    <scope>NUCLEOTIDE SEQUENCE [LARGE SCALE GENOMIC DNA]</scope>
    <source>
        <strain evidence="2">WM2013NL</strain>
        <tissue evidence="2">Head and thorax</tissue>
    </source>
</reference>
<dbReference type="EMBL" id="JTDY01002883">
    <property type="protein sequence ID" value="KOB70542.1"/>
    <property type="molecule type" value="Genomic_DNA"/>
</dbReference>
<organism evidence="2 3">
    <name type="scientific">Operophtera brumata</name>
    <name type="common">Winter moth</name>
    <name type="synonym">Phalaena brumata</name>
    <dbReference type="NCBI Taxonomy" id="104452"/>
    <lineage>
        <taxon>Eukaryota</taxon>
        <taxon>Metazoa</taxon>
        <taxon>Ecdysozoa</taxon>
        <taxon>Arthropoda</taxon>
        <taxon>Hexapoda</taxon>
        <taxon>Insecta</taxon>
        <taxon>Pterygota</taxon>
        <taxon>Neoptera</taxon>
        <taxon>Endopterygota</taxon>
        <taxon>Lepidoptera</taxon>
        <taxon>Glossata</taxon>
        <taxon>Ditrysia</taxon>
        <taxon>Geometroidea</taxon>
        <taxon>Geometridae</taxon>
        <taxon>Larentiinae</taxon>
        <taxon>Operophtera</taxon>
    </lineage>
</organism>
<feature type="coiled-coil region" evidence="1">
    <location>
        <begin position="86"/>
        <end position="113"/>
    </location>
</feature>
<feature type="non-terminal residue" evidence="2">
    <location>
        <position position="255"/>
    </location>
</feature>
<keyword evidence="3" id="KW-1185">Reference proteome</keyword>
<dbReference type="AlphaFoldDB" id="A0A0L7L4Z3"/>
<accession>A0A0L7L4Z3</accession>
<evidence type="ECO:0000313" key="2">
    <source>
        <dbReference type="EMBL" id="KOB70542.1"/>
    </source>
</evidence>
<dbReference type="PANTHER" id="PTHR47510:SF3">
    <property type="entry name" value="ENDO_EXONUCLEASE_PHOSPHATASE DOMAIN-CONTAINING PROTEIN"/>
    <property type="match status" value="1"/>
</dbReference>
<keyword evidence="2" id="KW-0548">Nucleotidyltransferase</keyword>
<dbReference type="Proteomes" id="UP000037510">
    <property type="component" value="Unassembled WGS sequence"/>
</dbReference>
<gene>
    <name evidence="2" type="ORF">OBRU01_14937</name>
</gene>
<evidence type="ECO:0000313" key="3">
    <source>
        <dbReference type="Proteomes" id="UP000037510"/>
    </source>
</evidence>
<keyword evidence="2" id="KW-0808">Transferase</keyword>
<protein>
    <submittedName>
        <fullName evidence="2">Putative rna-directed dna polymerase from mobile element jockey-like protein</fullName>
    </submittedName>
</protein>
<comment type="caution">
    <text evidence="2">The sequence shown here is derived from an EMBL/GenBank/DDBJ whole genome shotgun (WGS) entry which is preliminary data.</text>
</comment>
<name>A0A0L7L4Z3_OPEBR</name>